<dbReference type="InterPro" id="IPR039812">
    <property type="entry name" value="Vesicle-fus_ATPase"/>
</dbReference>
<evidence type="ECO:0000256" key="3">
    <source>
        <dbReference type="ARBA" id="ARBA00022840"/>
    </source>
</evidence>
<comment type="caution">
    <text evidence="5">The sequence shown here is derived from an EMBL/GenBank/DDBJ whole genome shotgun (WGS) entry which is preliminary data.</text>
</comment>
<dbReference type="GO" id="GO:0043001">
    <property type="term" value="P:Golgi to plasma membrane protein transport"/>
    <property type="evidence" value="ECO:0007669"/>
    <property type="project" value="TreeGrafter"/>
</dbReference>
<evidence type="ECO:0000256" key="2">
    <source>
        <dbReference type="ARBA" id="ARBA00022741"/>
    </source>
</evidence>
<dbReference type="GO" id="GO:0005524">
    <property type="term" value="F:ATP binding"/>
    <property type="evidence" value="ECO:0007669"/>
    <property type="project" value="UniProtKB-KW"/>
</dbReference>
<dbReference type="GO" id="GO:0016887">
    <property type="term" value="F:ATP hydrolysis activity"/>
    <property type="evidence" value="ECO:0007669"/>
    <property type="project" value="InterPro"/>
</dbReference>
<sequence>NKLTDQLSKKTINYTGAELEGLVKNAVSHALFRKVKINDSEKLLIEEKDFSLALNETIPAFGHSKTNRQLEEMYLPFGIKI</sequence>
<organism evidence="5">
    <name type="scientific">marine sediment metagenome</name>
    <dbReference type="NCBI Taxonomy" id="412755"/>
    <lineage>
        <taxon>unclassified sequences</taxon>
        <taxon>metagenomes</taxon>
        <taxon>ecological metagenomes</taxon>
    </lineage>
</organism>
<comment type="similarity">
    <text evidence="1">Belongs to the AAA ATPase family.</text>
</comment>
<proteinExistence type="inferred from homology"/>
<reference evidence="5" key="1">
    <citation type="journal article" date="2014" name="Front. Microbiol.">
        <title>High frequency of phylogenetically diverse reductive dehalogenase-homologous genes in deep subseafloor sedimentary metagenomes.</title>
        <authorList>
            <person name="Kawai M."/>
            <person name="Futagami T."/>
            <person name="Toyoda A."/>
            <person name="Takaki Y."/>
            <person name="Nishi S."/>
            <person name="Hori S."/>
            <person name="Arai W."/>
            <person name="Tsubouchi T."/>
            <person name="Morono Y."/>
            <person name="Uchiyama I."/>
            <person name="Ito T."/>
            <person name="Fujiyama A."/>
            <person name="Inagaki F."/>
            <person name="Takami H."/>
        </authorList>
    </citation>
    <scope>NUCLEOTIDE SEQUENCE</scope>
    <source>
        <strain evidence="5">Expedition CK06-06</strain>
    </source>
</reference>
<gene>
    <name evidence="5" type="ORF">S01H1_56963</name>
</gene>
<dbReference type="Pfam" id="PF17862">
    <property type="entry name" value="AAA_lid_3"/>
    <property type="match status" value="1"/>
</dbReference>
<feature type="non-terminal residue" evidence="5">
    <location>
        <position position="1"/>
    </location>
</feature>
<dbReference type="Gene3D" id="1.10.8.60">
    <property type="match status" value="1"/>
</dbReference>
<dbReference type="EMBL" id="BARS01037128">
    <property type="protein sequence ID" value="GAG22771.1"/>
    <property type="molecule type" value="Genomic_DNA"/>
</dbReference>
<accession>X0XCT2</accession>
<dbReference type="PANTHER" id="PTHR23078">
    <property type="entry name" value="VESICULAR-FUSION PROTEIN NSF"/>
    <property type="match status" value="1"/>
</dbReference>
<protein>
    <recommendedName>
        <fullName evidence="4">AAA ATPase AAA+ lid domain-containing protein</fullName>
    </recommendedName>
</protein>
<dbReference type="GO" id="GO:0006891">
    <property type="term" value="P:intra-Golgi vesicle-mediated transport"/>
    <property type="evidence" value="ECO:0007669"/>
    <property type="project" value="TreeGrafter"/>
</dbReference>
<keyword evidence="2" id="KW-0547">Nucleotide-binding</keyword>
<dbReference type="PANTHER" id="PTHR23078:SF3">
    <property type="entry name" value="VESICLE-FUSING ATPASE"/>
    <property type="match status" value="1"/>
</dbReference>
<evidence type="ECO:0000256" key="1">
    <source>
        <dbReference type="ARBA" id="ARBA00006914"/>
    </source>
</evidence>
<evidence type="ECO:0000313" key="5">
    <source>
        <dbReference type="EMBL" id="GAG22771.1"/>
    </source>
</evidence>
<name>X0XCT2_9ZZZZ</name>
<dbReference type="GO" id="GO:0035494">
    <property type="term" value="P:SNARE complex disassembly"/>
    <property type="evidence" value="ECO:0007669"/>
    <property type="project" value="InterPro"/>
</dbReference>
<keyword evidence="3" id="KW-0067">ATP-binding</keyword>
<dbReference type="InterPro" id="IPR041569">
    <property type="entry name" value="AAA_lid_3"/>
</dbReference>
<evidence type="ECO:0000259" key="4">
    <source>
        <dbReference type="Pfam" id="PF17862"/>
    </source>
</evidence>
<feature type="domain" description="AAA ATPase AAA+ lid" evidence="4">
    <location>
        <begin position="5"/>
        <end position="41"/>
    </location>
</feature>
<dbReference type="AlphaFoldDB" id="X0XCT2"/>
<dbReference type="GO" id="GO:0005795">
    <property type="term" value="C:Golgi stack"/>
    <property type="evidence" value="ECO:0007669"/>
    <property type="project" value="TreeGrafter"/>
</dbReference>